<gene>
    <name evidence="1" type="ORF">M438DRAFT_83718</name>
</gene>
<dbReference type="HOGENOM" id="CLU_1610428_0_0_1"/>
<dbReference type="AlphaFoldDB" id="A0A074YNH3"/>
<organism evidence="1 2">
    <name type="scientific">Aureobasidium pullulans EXF-150</name>
    <dbReference type="NCBI Taxonomy" id="1043002"/>
    <lineage>
        <taxon>Eukaryota</taxon>
        <taxon>Fungi</taxon>
        <taxon>Dikarya</taxon>
        <taxon>Ascomycota</taxon>
        <taxon>Pezizomycotina</taxon>
        <taxon>Dothideomycetes</taxon>
        <taxon>Dothideomycetidae</taxon>
        <taxon>Dothideales</taxon>
        <taxon>Saccotheciaceae</taxon>
        <taxon>Aureobasidium</taxon>
    </lineage>
</organism>
<sequence length="165" mass="18945">MGRVSRCVRYYFGEALMSSNQQRHRHGRREVSAVESGVGRIEIQGGRKVLNESGINQRKRESSCLPSNLAVQCERLLLTRTWFVDVLRPDPTTAVHLRTHLSSTPPPSILTFFKSLLLNRVFDRNIKTLSMMLYLQSVPEPKTFVPEMLSSRCYDEGNLKTTKKY</sequence>
<protein>
    <submittedName>
        <fullName evidence="1">Uncharacterized protein</fullName>
    </submittedName>
</protein>
<name>A0A074YNH3_AURPU</name>
<dbReference type="EMBL" id="KL584975">
    <property type="protein sequence ID" value="KEQ88431.1"/>
    <property type="molecule type" value="Genomic_DNA"/>
</dbReference>
<evidence type="ECO:0000313" key="1">
    <source>
        <dbReference type="EMBL" id="KEQ88431.1"/>
    </source>
</evidence>
<keyword evidence="2" id="KW-1185">Reference proteome</keyword>
<proteinExistence type="predicted"/>
<dbReference type="Proteomes" id="UP000030706">
    <property type="component" value="Unassembled WGS sequence"/>
</dbReference>
<dbReference type="GeneID" id="40752654"/>
<accession>A0A074YNH3</accession>
<dbReference type="RefSeq" id="XP_029764618.1">
    <property type="nucleotide sequence ID" value="XM_029910348.1"/>
</dbReference>
<reference evidence="1 2" key="1">
    <citation type="journal article" date="2014" name="BMC Genomics">
        <title>Genome sequencing of four Aureobasidium pullulans varieties: biotechnological potential, stress tolerance, and description of new species.</title>
        <authorList>
            <person name="Gostin Ar C."/>
            <person name="Ohm R.A."/>
            <person name="Kogej T."/>
            <person name="Sonjak S."/>
            <person name="Turk M."/>
            <person name="Zajc J."/>
            <person name="Zalar P."/>
            <person name="Grube M."/>
            <person name="Sun H."/>
            <person name="Han J."/>
            <person name="Sharma A."/>
            <person name="Chiniquy J."/>
            <person name="Ngan C.Y."/>
            <person name="Lipzen A."/>
            <person name="Barry K."/>
            <person name="Grigoriev I.V."/>
            <person name="Gunde-Cimerman N."/>
        </authorList>
    </citation>
    <scope>NUCLEOTIDE SEQUENCE [LARGE SCALE GENOMIC DNA]</scope>
    <source>
        <strain evidence="1 2">EXF-150</strain>
    </source>
</reference>
<evidence type="ECO:0000313" key="2">
    <source>
        <dbReference type="Proteomes" id="UP000030706"/>
    </source>
</evidence>